<keyword evidence="2" id="KW-1185">Reference proteome</keyword>
<reference evidence="1 2" key="1">
    <citation type="submission" date="2016-10" db="EMBL/GenBank/DDBJ databases">
        <authorList>
            <person name="Varghese N."/>
            <person name="Submissions S."/>
        </authorList>
    </citation>
    <scope>NUCLEOTIDE SEQUENCE [LARGE SCALE GENOMIC DNA]</scope>
    <source>
        <strain evidence="1 2">DSM 1361</strain>
    </source>
</reference>
<protein>
    <submittedName>
        <fullName evidence="1">Uncharacterized protein</fullName>
    </submittedName>
</protein>
<accession>A0A662ZFY5</accession>
<evidence type="ECO:0000313" key="2">
    <source>
        <dbReference type="Proteomes" id="UP000243745"/>
    </source>
</evidence>
<dbReference type="Proteomes" id="UP000243745">
    <property type="component" value="Unassembled WGS sequence"/>
</dbReference>
<evidence type="ECO:0000313" key="1">
    <source>
        <dbReference type="EMBL" id="SFP00697.1"/>
    </source>
</evidence>
<dbReference type="EMBL" id="FOXF01000002">
    <property type="protein sequence ID" value="SFP00697.1"/>
    <property type="molecule type" value="Genomic_DNA"/>
</dbReference>
<name>A0A662ZFY5_9GAMM</name>
<proteinExistence type="predicted"/>
<sequence>MIDKTLRLTKINSKNKYTLKTVKWPVLFKLLNKLPMHIYRSVELKTYRHSQLAKKYLP</sequence>
<dbReference type="AlphaFoldDB" id="A0A662ZFY5"/>
<organism evidence="1 2">
    <name type="scientific">Ruminobacter amylophilus</name>
    <dbReference type="NCBI Taxonomy" id="867"/>
    <lineage>
        <taxon>Bacteria</taxon>
        <taxon>Pseudomonadati</taxon>
        <taxon>Pseudomonadota</taxon>
        <taxon>Gammaproteobacteria</taxon>
        <taxon>Aeromonadales</taxon>
        <taxon>Succinivibrionaceae</taxon>
        <taxon>Ruminobacter</taxon>
    </lineage>
</organism>
<gene>
    <name evidence="1" type="ORF">SAMN02910344_00154</name>
</gene>